<protein>
    <submittedName>
        <fullName evidence="1">Uncharacterized protein</fullName>
    </submittedName>
</protein>
<comment type="caution">
    <text evidence="1">The sequence shown here is derived from an EMBL/GenBank/DDBJ whole genome shotgun (WGS) entry which is preliminary data.</text>
</comment>
<reference evidence="1 2" key="1">
    <citation type="journal article" date="2018" name="Front. Plant Sci.">
        <title>Red Clover (Trifolium pratense) and Zigzag Clover (T. medium) - A Picture of Genomic Similarities and Differences.</title>
        <authorList>
            <person name="Dluhosova J."/>
            <person name="Istvanek J."/>
            <person name="Nedelnik J."/>
            <person name="Repkova J."/>
        </authorList>
    </citation>
    <scope>NUCLEOTIDE SEQUENCE [LARGE SCALE GENOMIC DNA]</scope>
    <source>
        <strain evidence="2">cv. 10/8</strain>
        <tissue evidence="1">Leaf</tissue>
    </source>
</reference>
<name>A0A392QIW3_9FABA</name>
<dbReference type="Proteomes" id="UP000265520">
    <property type="component" value="Unassembled WGS sequence"/>
</dbReference>
<sequence>TNSPIPILHAPAISPAKPASNIVLMSSFTAPTPNISDVIDTKPSLAPNKAALSHCAL</sequence>
<accession>A0A392QIW3</accession>
<feature type="non-terminal residue" evidence="1">
    <location>
        <position position="1"/>
    </location>
</feature>
<evidence type="ECO:0000313" key="2">
    <source>
        <dbReference type="Proteomes" id="UP000265520"/>
    </source>
</evidence>
<organism evidence="1 2">
    <name type="scientific">Trifolium medium</name>
    <dbReference type="NCBI Taxonomy" id="97028"/>
    <lineage>
        <taxon>Eukaryota</taxon>
        <taxon>Viridiplantae</taxon>
        <taxon>Streptophyta</taxon>
        <taxon>Embryophyta</taxon>
        <taxon>Tracheophyta</taxon>
        <taxon>Spermatophyta</taxon>
        <taxon>Magnoliopsida</taxon>
        <taxon>eudicotyledons</taxon>
        <taxon>Gunneridae</taxon>
        <taxon>Pentapetalae</taxon>
        <taxon>rosids</taxon>
        <taxon>fabids</taxon>
        <taxon>Fabales</taxon>
        <taxon>Fabaceae</taxon>
        <taxon>Papilionoideae</taxon>
        <taxon>50 kb inversion clade</taxon>
        <taxon>NPAAA clade</taxon>
        <taxon>Hologalegina</taxon>
        <taxon>IRL clade</taxon>
        <taxon>Trifolieae</taxon>
        <taxon>Trifolium</taxon>
    </lineage>
</organism>
<proteinExistence type="predicted"/>
<dbReference type="EMBL" id="LXQA010139696">
    <property type="protein sequence ID" value="MCI24128.1"/>
    <property type="molecule type" value="Genomic_DNA"/>
</dbReference>
<dbReference type="AlphaFoldDB" id="A0A392QIW3"/>
<evidence type="ECO:0000313" key="1">
    <source>
        <dbReference type="EMBL" id="MCI24128.1"/>
    </source>
</evidence>
<keyword evidence="2" id="KW-1185">Reference proteome</keyword>